<feature type="region of interest" description="Disordered" evidence="5">
    <location>
        <begin position="65"/>
        <end position="90"/>
    </location>
</feature>
<dbReference type="Gene3D" id="1.50.10.150">
    <property type="entry name" value="Voltage-dependent anion channel"/>
    <property type="match status" value="1"/>
</dbReference>
<evidence type="ECO:0000256" key="5">
    <source>
        <dbReference type="SAM" id="MobiDB-lite"/>
    </source>
</evidence>
<reference evidence="7" key="2">
    <citation type="submission" date="2023-06" db="EMBL/GenBank/DDBJ databases">
        <authorList>
            <consortium name="Lawrence Berkeley National Laboratory"/>
            <person name="Haridas S."/>
            <person name="Hensen N."/>
            <person name="Bonometti L."/>
            <person name="Westerberg I."/>
            <person name="Brannstrom I.O."/>
            <person name="Guillou S."/>
            <person name="Cros-Aarteil S."/>
            <person name="Calhoun S."/>
            <person name="Kuo A."/>
            <person name="Mondo S."/>
            <person name="Pangilinan J."/>
            <person name="Riley R."/>
            <person name="Labutti K."/>
            <person name="Andreopoulos B."/>
            <person name="Lipzen A."/>
            <person name="Chen C."/>
            <person name="Yanf M."/>
            <person name="Daum C."/>
            <person name="Ng V."/>
            <person name="Clum A."/>
            <person name="Steindorff A."/>
            <person name="Ohm R."/>
            <person name="Martin F."/>
            <person name="Silar P."/>
            <person name="Natvig D."/>
            <person name="Lalanne C."/>
            <person name="Gautier V."/>
            <person name="Ament-Velasquez S.L."/>
            <person name="Kruys A."/>
            <person name="Hutchinson M.I."/>
            <person name="Powell A.J."/>
            <person name="Barry K."/>
            <person name="Miller A.N."/>
            <person name="Grigoriev I.V."/>
            <person name="Debuchy R."/>
            <person name="Gladieux P."/>
            <person name="Thoren M.H."/>
            <person name="Johannesson H."/>
        </authorList>
    </citation>
    <scope>NUCLEOTIDE SEQUENCE</scope>
    <source>
        <strain evidence="7">CBS 955.72</strain>
    </source>
</reference>
<protein>
    <submittedName>
        <fullName evidence="7">Uncharacterized protein</fullName>
    </submittedName>
</protein>
<evidence type="ECO:0000256" key="6">
    <source>
        <dbReference type="SAM" id="Phobius"/>
    </source>
</evidence>
<comment type="caution">
    <text evidence="7">The sequence shown here is derived from an EMBL/GenBank/DDBJ whole genome shotgun (WGS) entry which is preliminary data.</text>
</comment>
<dbReference type="EMBL" id="JAUIQD010000005">
    <property type="protein sequence ID" value="KAK3350265.1"/>
    <property type="molecule type" value="Genomic_DNA"/>
</dbReference>
<dbReference type="InterPro" id="IPR030185">
    <property type="entry name" value="Mae1"/>
</dbReference>
<dbReference type="Proteomes" id="UP001275084">
    <property type="component" value="Unassembled WGS sequence"/>
</dbReference>
<evidence type="ECO:0000313" key="7">
    <source>
        <dbReference type="EMBL" id="KAK3350265.1"/>
    </source>
</evidence>
<feature type="transmembrane region" description="Helical" evidence="6">
    <location>
        <begin position="202"/>
        <end position="223"/>
    </location>
</feature>
<keyword evidence="4 6" id="KW-0472">Membrane</keyword>
<dbReference type="GO" id="GO:0015140">
    <property type="term" value="F:malate transmembrane transporter activity"/>
    <property type="evidence" value="ECO:0007669"/>
    <property type="project" value="InterPro"/>
</dbReference>
<dbReference type="Pfam" id="PF03595">
    <property type="entry name" value="SLAC1"/>
    <property type="match status" value="1"/>
</dbReference>
<name>A0AAJ0HGB2_9PEZI</name>
<feature type="compositionally biased region" description="Basic and acidic residues" evidence="5">
    <location>
        <begin position="79"/>
        <end position="89"/>
    </location>
</feature>
<feature type="region of interest" description="Disordered" evidence="5">
    <location>
        <begin position="1"/>
        <end position="38"/>
    </location>
</feature>
<dbReference type="InterPro" id="IPR004695">
    <property type="entry name" value="SLAC1/Mae1/Ssu1/TehA"/>
</dbReference>
<gene>
    <name evidence="7" type="ORF">B0T25DRAFT_570831</name>
</gene>
<reference evidence="7" key="1">
    <citation type="journal article" date="2023" name="Mol. Phylogenet. Evol.">
        <title>Genome-scale phylogeny and comparative genomics of the fungal order Sordariales.</title>
        <authorList>
            <person name="Hensen N."/>
            <person name="Bonometti L."/>
            <person name="Westerberg I."/>
            <person name="Brannstrom I.O."/>
            <person name="Guillou S."/>
            <person name="Cros-Aarteil S."/>
            <person name="Calhoun S."/>
            <person name="Haridas S."/>
            <person name="Kuo A."/>
            <person name="Mondo S."/>
            <person name="Pangilinan J."/>
            <person name="Riley R."/>
            <person name="LaButti K."/>
            <person name="Andreopoulos B."/>
            <person name="Lipzen A."/>
            <person name="Chen C."/>
            <person name="Yan M."/>
            <person name="Daum C."/>
            <person name="Ng V."/>
            <person name="Clum A."/>
            <person name="Steindorff A."/>
            <person name="Ohm R.A."/>
            <person name="Martin F."/>
            <person name="Silar P."/>
            <person name="Natvig D.O."/>
            <person name="Lalanne C."/>
            <person name="Gautier V."/>
            <person name="Ament-Velasquez S.L."/>
            <person name="Kruys A."/>
            <person name="Hutchinson M.I."/>
            <person name="Powell A.J."/>
            <person name="Barry K."/>
            <person name="Miller A.N."/>
            <person name="Grigoriev I.V."/>
            <person name="Debuchy R."/>
            <person name="Gladieux P."/>
            <person name="Hiltunen Thoren M."/>
            <person name="Johannesson H."/>
        </authorList>
    </citation>
    <scope>NUCLEOTIDE SEQUENCE</scope>
    <source>
        <strain evidence="7">CBS 955.72</strain>
    </source>
</reference>
<dbReference type="InterPro" id="IPR038665">
    <property type="entry name" value="Voltage-dep_anion_channel_sf"/>
</dbReference>
<dbReference type="PANTHER" id="PTHR31162:SF0">
    <property type="entry name" value="MALIC ACID TRANSPORT PROTEIN"/>
    <property type="match status" value="1"/>
</dbReference>
<dbReference type="PANTHER" id="PTHR31162">
    <property type="entry name" value="MALIC ACID TRANSPORT PROTEIN-RELATED"/>
    <property type="match status" value="1"/>
</dbReference>
<evidence type="ECO:0000256" key="2">
    <source>
        <dbReference type="ARBA" id="ARBA00022692"/>
    </source>
</evidence>
<comment type="subcellular location">
    <subcellularLocation>
        <location evidence="1">Membrane</location>
        <topology evidence="1">Multi-pass membrane protein</topology>
    </subcellularLocation>
</comment>
<sequence>MPAFPPRDGLRVPSQIHTRSNSEVDSFGGETYHGKSSRNSFDVLPEVFQDLEKSRSITSLTALTPNRAQFAHNNTDEDQPPKPDTEKIDAYSPTRPILGIKARLAHFTWAWYTLPHQFPGLRQIGFAMYIINIILLTSSPQPCSPASSSSPAQPITHPREGFFFPTFFLSIATLITSTQQYTVPTNPADASPGLLWATQTAFWIYLALTTLVAVGQYSFVFTAHSHGLQTMIPT</sequence>
<evidence type="ECO:0000256" key="3">
    <source>
        <dbReference type="ARBA" id="ARBA00022989"/>
    </source>
</evidence>
<evidence type="ECO:0000256" key="4">
    <source>
        <dbReference type="ARBA" id="ARBA00023136"/>
    </source>
</evidence>
<proteinExistence type="predicted"/>
<keyword evidence="8" id="KW-1185">Reference proteome</keyword>
<evidence type="ECO:0000313" key="8">
    <source>
        <dbReference type="Proteomes" id="UP001275084"/>
    </source>
</evidence>
<dbReference type="GO" id="GO:0016020">
    <property type="term" value="C:membrane"/>
    <property type="evidence" value="ECO:0007669"/>
    <property type="project" value="UniProtKB-SubCell"/>
</dbReference>
<keyword evidence="3 6" id="KW-1133">Transmembrane helix</keyword>
<feature type="compositionally biased region" description="Polar residues" evidence="5">
    <location>
        <begin position="15"/>
        <end position="24"/>
    </location>
</feature>
<dbReference type="AlphaFoldDB" id="A0AAJ0HGB2"/>
<accession>A0AAJ0HGB2</accession>
<keyword evidence="2 6" id="KW-0812">Transmembrane</keyword>
<evidence type="ECO:0000256" key="1">
    <source>
        <dbReference type="ARBA" id="ARBA00004141"/>
    </source>
</evidence>
<organism evidence="7 8">
    <name type="scientific">Lasiosphaeria hispida</name>
    <dbReference type="NCBI Taxonomy" id="260671"/>
    <lineage>
        <taxon>Eukaryota</taxon>
        <taxon>Fungi</taxon>
        <taxon>Dikarya</taxon>
        <taxon>Ascomycota</taxon>
        <taxon>Pezizomycotina</taxon>
        <taxon>Sordariomycetes</taxon>
        <taxon>Sordariomycetidae</taxon>
        <taxon>Sordariales</taxon>
        <taxon>Lasiosphaeriaceae</taxon>
        <taxon>Lasiosphaeria</taxon>
    </lineage>
</organism>